<organism evidence="1 2">
    <name type="scientific">Theobroma cacao</name>
    <name type="common">Cacao</name>
    <name type="synonym">Cocoa</name>
    <dbReference type="NCBI Taxonomy" id="3641"/>
    <lineage>
        <taxon>Eukaryota</taxon>
        <taxon>Viridiplantae</taxon>
        <taxon>Streptophyta</taxon>
        <taxon>Embryophyta</taxon>
        <taxon>Tracheophyta</taxon>
        <taxon>Spermatophyta</taxon>
        <taxon>Magnoliopsida</taxon>
        <taxon>eudicotyledons</taxon>
        <taxon>Gunneridae</taxon>
        <taxon>Pentapetalae</taxon>
        <taxon>rosids</taxon>
        <taxon>malvids</taxon>
        <taxon>Malvales</taxon>
        <taxon>Malvaceae</taxon>
        <taxon>Byttnerioideae</taxon>
        <taxon>Theobroma</taxon>
    </lineage>
</organism>
<dbReference type="InParanoid" id="A0A061EWL8"/>
<name>A0A061EWL8_THECC</name>
<keyword evidence="2" id="KW-1185">Reference proteome</keyword>
<dbReference type="HOGENOM" id="CLU_2817614_0_0_1"/>
<protein>
    <submittedName>
        <fullName evidence="1">Uncharacterized protein</fullName>
    </submittedName>
</protein>
<sequence>MKAEKAELRKAALLPFREERRANFVANLRVRRAALALVVENFVIERQEVVADSESEREEEIMDSFCT</sequence>
<evidence type="ECO:0000313" key="1">
    <source>
        <dbReference type="EMBL" id="EOY08812.1"/>
    </source>
</evidence>
<dbReference type="EMBL" id="CM001883">
    <property type="protein sequence ID" value="EOY08812.1"/>
    <property type="molecule type" value="Genomic_DNA"/>
</dbReference>
<evidence type="ECO:0000313" key="2">
    <source>
        <dbReference type="Proteomes" id="UP000026915"/>
    </source>
</evidence>
<proteinExistence type="predicted"/>
<dbReference type="Gramene" id="EOY08812">
    <property type="protein sequence ID" value="EOY08812"/>
    <property type="gene ID" value="TCM_024020"/>
</dbReference>
<dbReference type="Proteomes" id="UP000026915">
    <property type="component" value="Chromosome 5"/>
</dbReference>
<gene>
    <name evidence="1" type="ORF">TCM_024020</name>
</gene>
<reference evidence="1 2" key="1">
    <citation type="journal article" date="2013" name="Genome Biol.">
        <title>The genome sequence of the most widely cultivated cacao type and its use to identify candidate genes regulating pod color.</title>
        <authorList>
            <person name="Motamayor J.C."/>
            <person name="Mockaitis K."/>
            <person name="Schmutz J."/>
            <person name="Haiminen N."/>
            <person name="Iii D.L."/>
            <person name="Cornejo O."/>
            <person name="Findley S.D."/>
            <person name="Zheng P."/>
            <person name="Utro F."/>
            <person name="Royaert S."/>
            <person name="Saski C."/>
            <person name="Jenkins J."/>
            <person name="Podicheti R."/>
            <person name="Zhao M."/>
            <person name="Scheffler B.E."/>
            <person name="Stack J.C."/>
            <person name="Feltus F.A."/>
            <person name="Mustiga G.M."/>
            <person name="Amores F."/>
            <person name="Phillips W."/>
            <person name="Marelli J.P."/>
            <person name="May G.D."/>
            <person name="Shapiro H."/>
            <person name="Ma J."/>
            <person name="Bustamante C.D."/>
            <person name="Schnell R.J."/>
            <person name="Main D."/>
            <person name="Gilbert D."/>
            <person name="Parida L."/>
            <person name="Kuhn D.N."/>
        </authorList>
    </citation>
    <scope>NUCLEOTIDE SEQUENCE [LARGE SCALE GENOMIC DNA]</scope>
    <source>
        <strain evidence="2">cv. Matina 1-6</strain>
    </source>
</reference>
<dbReference type="AlphaFoldDB" id="A0A061EWL8"/>
<accession>A0A061EWL8</accession>